<evidence type="ECO:0000313" key="3">
    <source>
        <dbReference type="Proteomes" id="UP000005666"/>
    </source>
</evidence>
<dbReference type="OMA" id="QRDECIT"/>
<evidence type="ECO:0000259" key="1">
    <source>
        <dbReference type="PROSITE" id="PS51329"/>
    </source>
</evidence>
<dbReference type="Proteomes" id="UP000005666">
    <property type="component" value="Chromosome 4"/>
</dbReference>
<evidence type="ECO:0000313" key="2">
    <source>
        <dbReference type="EMBL" id="CCE62987.1"/>
    </source>
</evidence>
<dbReference type="eggNOG" id="ENOG502S4TX">
    <property type="taxonomic scope" value="Eukaryota"/>
</dbReference>
<gene>
    <name evidence="2" type="primary">TPHA0D03520</name>
    <name evidence="2" type="ordered locus">TPHA_0D03520</name>
</gene>
<accession>G8BT16</accession>
<name>G8BT16_TETPH</name>
<dbReference type="PROSITE" id="PS51329">
    <property type="entry name" value="C_CAP_COFACTOR_C"/>
    <property type="match status" value="1"/>
</dbReference>
<dbReference type="HOGENOM" id="CLU_095426_0_0_1"/>
<dbReference type="STRING" id="1071381.G8BT16"/>
<dbReference type="AlphaFoldDB" id="G8BT16"/>
<dbReference type="KEGG" id="tpf:TPHA_0D03520"/>
<protein>
    <recommendedName>
        <fullName evidence="1">C-CAP/cofactor C-like domain-containing protein</fullName>
    </recommendedName>
</protein>
<keyword evidence="3" id="KW-1185">Reference proteome</keyword>
<dbReference type="GeneID" id="11531124"/>
<dbReference type="RefSeq" id="XP_003685421.1">
    <property type="nucleotide sequence ID" value="XM_003685373.1"/>
</dbReference>
<feature type="domain" description="C-CAP/cofactor C-like" evidence="1">
    <location>
        <begin position="15"/>
        <end position="189"/>
    </location>
</feature>
<dbReference type="InterPro" id="IPR016098">
    <property type="entry name" value="CAP/MinC_C"/>
</dbReference>
<dbReference type="OrthoDB" id="4035763at2759"/>
<proteinExistence type="predicted"/>
<organism evidence="2 3">
    <name type="scientific">Tetrapisispora phaffii (strain ATCC 24235 / CBS 4417 / NBRC 1672 / NRRL Y-8282 / UCD 70-5)</name>
    <name type="common">Yeast</name>
    <name type="synonym">Fabospora phaffii</name>
    <dbReference type="NCBI Taxonomy" id="1071381"/>
    <lineage>
        <taxon>Eukaryota</taxon>
        <taxon>Fungi</taxon>
        <taxon>Dikarya</taxon>
        <taxon>Ascomycota</taxon>
        <taxon>Saccharomycotina</taxon>
        <taxon>Saccharomycetes</taxon>
        <taxon>Saccharomycetales</taxon>
        <taxon>Saccharomycetaceae</taxon>
        <taxon>Tetrapisispora</taxon>
    </lineage>
</organism>
<reference evidence="2 3" key="1">
    <citation type="journal article" date="2011" name="Proc. Natl. Acad. Sci. U.S.A.">
        <title>Evolutionary erosion of yeast sex chromosomes by mating-type switching accidents.</title>
        <authorList>
            <person name="Gordon J.L."/>
            <person name="Armisen D."/>
            <person name="Proux-Wera E."/>
            <person name="Oheigeartaigh S.S."/>
            <person name="Byrne K.P."/>
            <person name="Wolfe K.H."/>
        </authorList>
    </citation>
    <scope>NUCLEOTIDE SEQUENCE [LARGE SCALE GENOMIC DNA]</scope>
    <source>
        <strain evidence="3">ATCC 24235 / CBS 4417 / NBRC 1672 / NRRL Y-8282 / UCD 70-5</strain>
    </source>
</reference>
<dbReference type="InterPro" id="IPR017901">
    <property type="entry name" value="C-CAP_CF_C-like"/>
</dbReference>
<sequence length="200" mass="23164">MTVPTELDTQSQQSPLKSMQSNKDILIHPQNNTYNYLQNCTLSLNWDSKILNQSSLLFENIKKSVIVLNRLYFENGNIFINDCEDTVIIVNMEKIDNSIQLRFHNLVYCKIYIQRKHAALEPTVLQKVIIENFRGCTFHTDSKDYIMIENFSNLGMIKSGIESTNSQGYTLNSDGSSAYNFQNFSYFDNDVLKLKENYVL</sequence>
<dbReference type="EMBL" id="HE612859">
    <property type="protein sequence ID" value="CCE62987.1"/>
    <property type="molecule type" value="Genomic_DNA"/>
</dbReference>
<dbReference type="Gene3D" id="2.160.20.70">
    <property type="match status" value="1"/>
</dbReference>